<dbReference type="AlphaFoldDB" id="A0A4Y5ZP63"/>
<gene>
    <name evidence="1" type="ORF">EIN43_16500</name>
</gene>
<protein>
    <submittedName>
        <fullName evidence="1">Uncharacterized protein</fullName>
    </submittedName>
</protein>
<accession>A0A4Y5ZP63</accession>
<evidence type="ECO:0000313" key="2">
    <source>
        <dbReference type="Proteomes" id="UP000318237"/>
    </source>
</evidence>
<name>A0A4Y5ZP63_9ENTR</name>
<dbReference type="NCBIfam" id="TIGR01053">
    <property type="entry name" value="LSD1"/>
    <property type="match status" value="1"/>
</dbReference>
<organism evidence="1 2">
    <name type="scientific">Enterobacter hormaechei</name>
    <dbReference type="NCBI Taxonomy" id="158836"/>
    <lineage>
        <taxon>Bacteria</taxon>
        <taxon>Pseudomonadati</taxon>
        <taxon>Pseudomonadota</taxon>
        <taxon>Gammaproteobacteria</taxon>
        <taxon>Enterobacterales</taxon>
        <taxon>Enterobacteriaceae</taxon>
        <taxon>Enterobacter</taxon>
        <taxon>Enterobacter cloacae complex</taxon>
    </lineage>
</organism>
<reference evidence="1 2" key="1">
    <citation type="submission" date="2019-06" db="EMBL/GenBank/DDBJ databases">
        <title>Whole genome sequencing of XDR Enterobacter.</title>
        <authorList>
            <person name="Gnana Soundari P."/>
            <person name="Vijayakumar R."/>
            <person name="Krishnan P."/>
        </authorList>
    </citation>
    <scope>NUCLEOTIDE SEQUENCE [LARGE SCALE GENOMIC DNA]</scope>
    <source>
        <strain evidence="1 2">C126</strain>
    </source>
</reference>
<dbReference type="EMBL" id="CP041054">
    <property type="protein sequence ID" value="QDE47550.1"/>
    <property type="molecule type" value="Genomic_DNA"/>
</dbReference>
<proteinExistence type="predicted"/>
<evidence type="ECO:0000313" key="1">
    <source>
        <dbReference type="EMBL" id="QDE47550.1"/>
    </source>
</evidence>
<dbReference type="Proteomes" id="UP000318237">
    <property type="component" value="Chromosome"/>
</dbReference>
<sequence>MVMVCTFCRLFLHFMGGATATRPKVYMQL</sequence>